<accession>A0A9P8ZWL1</accession>
<dbReference type="RefSeq" id="XP_045958107.1">
    <property type="nucleotide sequence ID" value="XM_046095823.1"/>
</dbReference>
<organism evidence="1 2">
    <name type="scientific">Truncatella angustata</name>
    <dbReference type="NCBI Taxonomy" id="152316"/>
    <lineage>
        <taxon>Eukaryota</taxon>
        <taxon>Fungi</taxon>
        <taxon>Dikarya</taxon>
        <taxon>Ascomycota</taxon>
        <taxon>Pezizomycotina</taxon>
        <taxon>Sordariomycetes</taxon>
        <taxon>Xylariomycetidae</taxon>
        <taxon>Amphisphaeriales</taxon>
        <taxon>Sporocadaceae</taxon>
        <taxon>Truncatella</taxon>
    </lineage>
</organism>
<dbReference type="PANTHER" id="PTHR36978">
    <property type="entry name" value="P-LOOP CONTAINING NUCLEOTIDE TRIPHOSPHATE HYDROLASE"/>
    <property type="match status" value="1"/>
</dbReference>
<dbReference type="PANTHER" id="PTHR36978:SF4">
    <property type="entry name" value="P-LOOP CONTAINING NUCLEOSIDE TRIPHOSPHATE HYDROLASE PROTEIN"/>
    <property type="match status" value="1"/>
</dbReference>
<dbReference type="Pfam" id="PF17784">
    <property type="entry name" value="Sulfotransfer_4"/>
    <property type="match status" value="1"/>
</dbReference>
<dbReference type="GeneID" id="70124716"/>
<protein>
    <submittedName>
        <fullName evidence="1">Uncharacterized protein</fullName>
    </submittedName>
</protein>
<proteinExistence type="predicted"/>
<evidence type="ECO:0000313" key="1">
    <source>
        <dbReference type="EMBL" id="KAH6653837.1"/>
    </source>
</evidence>
<dbReference type="OrthoDB" id="408152at2759"/>
<evidence type="ECO:0000313" key="2">
    <source>
        <dbReference type="Proteomes" id="UP000758603"/>
    </source>
</evidence>
<dbReference type="InterPro" id="IPR027417">
    <property type="entry name" value="P-loop_NTPase"/>
</dbReference>
<comment type="caution">
    <text evidence="1">The sequence shown here is derived from an EMBL/GenBank/DDBJ whole genome shotgun (WGS) entry which is preliminary data.</text>
</comment>
<sequence>MKVLVLGMPRTGTQSIADALIQLGISPIYHMREVAKNKHQAFWISAIEAKYEPEKEGNPVLDREEFDSILGDFEGIADYPAAIFPAELIRAYPEAAVILTVRADEDAWRASMLATLVHHFRSAPDPNPSPMAPLAAKYHRHCWNDDFEAYGREAYRRQNALVRGAAAGRRFLEYETGSGWGPLCEFLGVPVPDGAYPRADDWLEYKKAAQEKEKSGGGA</sequence>
<dbReference type="InterPro" id="IPR040632">
    <property type="entry name" value="Sulfotransfer_4"/>
</dbReference>
<gene>
    <name evidence="1" type="ORF">BKA67DRAFT_261883</name>
</gene>
<dbReference type="AlphaFoldDB" id="A0A9P8ZWL1"/>
<name>A0A9P8ZWL1_9PEZI</name>
<dbReference type="Proteomes" id="UP000758603">
    <property type="component" value="Unassembled WGS sequence"/>
</dbReference>
<dbReference type="SUPFAM" id="SSF52540">
    <property type="entry name" value="P-loop containing nucleoside triphosphate hydrolases"/>
    <property type="match status" value="1"/>
</dbReference>
<dbReference type="EMBL" id="JAGPXC010000004">
    <property type="protein sequence ID" value="KAH6653837.1"/>
    <property type="molecule type" value="Genomic_DNA"/>
</dbReference>
<reference evidence="1" key="1">
    <citation type="journal article" date="2021" name="Nat. Commun.">
        <title>Genetic determinants of endophytism in the Arabidopsis root mycobiome.</title>
        <authorList>
            <person name="Mesny F."/>
            <person name="Miyauchi S."/>
            <person name="Thiergart T."/>
            <person name="Pickel B."/>
            <person name="Atanasova L."/>
            <person name="Karlsson M."/>
            <person name="Huettel B."/>
            <person name="Barry K.W."/>
            <person name="Haridas S."/>
            <person name="Chen C."/>
            <person name="Bauer D."/>
            <person name="Andreopoulos W."/>
            <person name="Pangilinan J."/>
            <person name="LaButti K."/>
            <person name="Riley R."/>
            <person name="Lipzen A."/>
            <person name="Clum A."/>
            <person name="Drula E."/>
            <person name="Henrissat B."/>
            <person name="Kohler A."/>
            <person name="Grigoriev I.V."/>
            <person name="Martin F.M."/>
            <person name="Hacquard S."/>
        </authorList>
    </citation>
    <scope>NUCLEOTIDE SEQUENCE</scope>
    <source>
        <strain evidence="1">MPI-SDFR-AT-0073</strain>
    </source>
</reference>
<keyword evidence="2" id="KW-1185">Reference proteome</keyword>
<dbReference type="Gene3D" id="3.40.50.300">
    <property type="entry name" value="P-loop containing nucleotide triphosphate hydrolases"/>
    <property type="match status" value="1"/>
</dbReference>